<dbReference type="RefSeq" id="WP_091773214.1">
    <property type="nucleotide sequence ID" value="NZ_FOES01000009.1"/>
</dbReference>
<dbReference type="InterPro" id="IPR007412">
    <property type="entry name" value="FlgM"/>
</dbReference>
<name>A0A1H9EI90_9BACI</name>
<dbReference type="GO" id="GO:0045892">
    <property type="term" value="P:negative regulation of DNA-templated transcription"/>
    <property type="evidence" value="ECO:0007669"/>
    <property type="project" value="InterPro"/>
</dbReference>
<dbReference type="Proteomes" id="UP000199427">
    <property type="component" value="Unassembled WGS sequence"/>
</dbReference>
<feature type="region of interest" description="Disordered" evidence="7">
    <location>
        <begin position="1"/>
        <end position="42"/>
    </location>
</feature>
<gene>
    <name evidence="9" type="ORF">SAMN05216362_10974</name>
</gene>
<dbReference type="SUPFAM" id="SSF101498">
    <property type="entry name" value="Anti-sigma factor FlgM"/>
    <property type="match status" value="1"/>
</dbReference>
<dbReference type="InterPro" id="IPR035890">
    <property type="entry name" value="Anti-sigma-28_factor_FlgM_sf"/>
</dbReference>
<protein>
    <recommendedName>
        <fullName evidence="2">Negative regulator of flagellin synthesis</fullName>
    </recommendedName>
</protein>
<evidence type="ECO:0000256" key="4">
    <source>
        <dbReference type="ARBA" id="ARBA00022795"/>
    </source>
</evidence>
<accession>A0A1H9EI90</accession>
<dbReference type="Pfam" id="PF04316">
    <property type="entry name" value="FlgM"/>
    <property type="match status" value="1"/>
</dbReference>
<organism evidence="9 10">
    <name type="scientific">Piscibacillus halophilus</name>
    <dbReference type="NCBI Taxonomy" id="571933"/>
    <lineage>
        <taxon>Bacteria</taxon>
        <taxon>Bacillati</taxon>
        <taxon>Bacillota</taxon>
        <taxon>Bacilli</taxon>
        <taxon>Bacillales</taxon>
        <taxon>Bacillaceae</taxon>
        <taxon>Piscibacillus</taxon>
    </lineage>
</organism>
<dbReference type="OrthoDB" id="2991036at2"/>
<proteinExistence type="inferred from homology"/>
<dbReference type="GO" id="GO:0044781">
    <property type="term" value="P:bacterial-type flagellum organization"/>
    <property type="evidence" value="ECO:0007669"/>
    <property type="project" value="UniProtKB-KW"/>
</dbReference>
<evidence type="ECO:0000313" key="9">
    <source>
        <dbReference type="EMBL" id="SEQ25444.1"/>
    </source>
</evidence>
<dbReference type="AlphaFoldDB" id="A0A1H9EI90"/>
<keyword evidence="6" id="KW-0804">Transcription</keyword>
<evidence type="ECO:0000256" key="3">
    <source>
        <dbReference type="ARBA" id="ARBA00022491"/>
    </source>
</evidence>
<evidence type="ECO:0000256" key="7">
    <source>
        <dbReference type="SAM" id="MobiDB-lite"/>
    </source>
</evidence>
<feature type="domain" description="Anti-sigma-28 factor FlgM C-terminal" evidence="8">
    <location>
        <begin position="32"/>
        <end position="82"/>
    </location>
</feature>
<evidence type="ECO:0000256" key="1">
    <source>
        <dbReference type="ARBA" id="ARBA00005322"/>
    </source>
</evidence>
<keyword evidence="10" id="KW-1185">Reference proteome</keyword>
<sequence length="89" mass="10356">MKINGVNGSNLNPYQKQLQKQGQVKPTTQHQDKVEISNKAKQLQKEQGIAKVRKEKVENLKQQVQNGEYDINSKKTAEKMIDFWTNKRM</sequence>
<dbReference type="NCBIfam" id="TIGR03824">
    <property type="entry name" value="FlgM_jcvi"/>
    <property type="match status" value="1"/>
</dbReference>
<evidence type="ECO:0000256" key="5">
    <source>
        <dbReference type="ARBA" id="ARBA00023015"/>
    </source>
</evidence>
<dbReference type="InterPro" id="IPR031316">
    <property type="entry name" value="FlgM_C"/>
</dbReference>
<keyword evidence="4" id="KW-1005">Bacterial flagellum biogenesis</keyword>
<keyword evidence="3" id="KW-0678">Repressor</keyword>
<evidence type="ECO:0000256" key="2">
    <source>
        <dbReference type="ARBA" id="ARBA00017823"/>
    </source>
</evidence>
<keyword evidence="5" id="KW-0805">Transcription regulation</keyword>
<dbReference type="EMBL" id="FOES01000009">
    <property type="protein sequence ID" value="SEQ25444.1"/>
    <property type="molecule type" value="Genomic_DNA"/>
</dbReference>
<evidence type="ECO:0000259" key="8">
    <source>
        <dbReference type="Pfam" id="PF04316"/>
    </source>
</evidence>
<evidence type="ECO:0000313" key="10">
    <source>
        <dbReference type="Proteomes" id="UP000199427"/>
    </source>
</evidence>
<dbReference type="STRING" id="571933.SAMN05216362_10974"/>
<feature type="compositionally biased region" description="Polar residues" evidence="7">
    <location>
        <begin position="1"/>
        <end position="29"/>
    </location>
</feature>
<reference evidence="9 10" key="1">
    <citation type="submission" date="2016-10" db="EMBL/GenBank/DDBJ databases">
        <authorList>
            <person name="de Groot N.N."/>
        </authorList>
    </citation>
    <scope>NUCLEOTIDE SEQUENCE [LARGE SCALE GENOMIC DNA]</scope>
    <source>
        <strain evidence="9 10">DSM 21633</strain>
    </source>
</reference>
<evidence type="ECO:0000256" key="6">
    <source>
        <dbReference type="ARBA" id="ARBA00023163"/>
    </source>
</evidence>
<comment type="similarity">
    <text evidence="1">Belongs to the FlgM family.</text>
</comment>